<dbReference type="Gene3D" id="3.20.20.190">
    <property type="entry name" value="Phosphatidylinositol (PI) phosphodiesterase"/>
    <property type="match status" value="1"/>
</dbReference>
<keyword evidence="1" id="KW-0732">Signal</keyword>
<feature type="chain" id="PRO_5040942581" description="PLC-like phosphodiesterase" evidence="1">
    <location>
        <begin position="20"/>
        <end position="345"/>
    </location>
</feature>
<evidence type="ECO:0008006" key="4">
    <source>
        <dbReference type="Google" id="ProtNLM"/>
    </source>
</evidence>
<dbReference type="SUPFAM" id="SSF51695">
    <property type="entry name" value="PLC-like phosphodiesterases"/>
    <property type="match status" value="1"/>
</dbReference>
<evidence type="ECO:0000313" key="2">
    <source>
        <dbReference type="EMBL" id="KAJ2007634.1"/>
    </source>
</evidence>
<evidence type="ECO:0000313" key="3">
    <source>
        <dbReference type="Proteomes" id="UP001150907"/>
    </source>
</evidence>
<dbReference type="GO" id="GO:0006629">
    <property type="term" value="P:lipid metabolic process"/>
    <property type="evidence" value="ECO:0007669"/>
    <property type="project" value="InterPro"/>
</dbReference>
<dbReference type="PROSITE" id="PS50007">
    <property type="entry name" value="PIPLC_X_DOMAIN"/>
    <property type="match status" value="1"/>
</dbReference>
<dbReference type="InterPro" id="IPR051057">
    <property type="entry name" value="PI-PLC_domain"/>
</dbReference>
<protein>
    <recommendedName>
        <fullName evidence="4">PLC-like phosphodiesterase</fullName>
    </recommendedName>
</protein>
<dbReference type="OrthoDB" id="7984201at2759"/>
<gene>
    <name evidence="2" type="ORF">H4R26_000654</name>
</gene>
<reference evidence="2" key="1">
    <citation type="submission" date="2022-07" db="EMBL/GenBank/DDBJ databases">
        <title>Phylogenomic reconstructions and comparative analyses of Kickxellomycotina fungi.</title>
        <authorList>
            <person name="Reynolds N.K."/>
            <person name="Stajich J.E."/>
            <person name="Barry K."/>
            <person name="Grigoriev I.V."/>
            <person name="Crous P."/>
            <person name="Smith M.E."/>
        </authorList>
    </citation>
    <scope>NUCLEOTIDE SEQUENCE</scope>
    <source>
        <strain evidence="2">IMI 214461</strain>
    </source>
</reference>
<sequence length="345" mass="36833">MFKTVVAALACGLVSSAAAAQACNGYSQLCGKTFDNVAFPSTHNSFAYGNSAAATQSVNIDMQLQAGVRGLMLDIQYKDSTNSSKPYLCHTECTVLNAGPLVDELQKIRAFMDGNADEVVTIFIKNNGPFSAEAIAQAFAQARLDKYAYTPKAGAWPTLQTMIAQNKRLVVFVDGGSDTSVPWLAYDKDYVVQTPYLVPPYRPFGCSPMTAVRPLWIMNRFVSERLFPDKDFDFPVANEAGTVNTFPGIVEQAEICGSAGHFPNFIVVDFFYEGALFEAVAHINNVTLASLTTSAASATAVSSAATKTTLPAVLTLTSAAEPCSLLNHTALMAALVVGTLLVAFI</sequence>
<name>A0A9W8EJZ2_9FUNG</name>
<dbReference type="Pfam" id="PF26146">
    <property type="entry name" value="PI-PLC_X"/>
    <property type="match status" value="1"/>
</dbReference>
<evidence type="ECO:0000256" key="1">
    <source>
        <dbReference type="SAM" id="SignalP"/>
    </source>
</evidence>
<dbReference type="PROSITE" id="PS51257">
    <property type="entry name" value="PROKAR_LIPOPROTEIN"/>
    <property type="match status" value="1"/>
</dbReference>
<dbReference type="InterPro" id="IPR017946">
    <property type="entry name" value="PLC-like_Pdiesterase_TIM-brl"/>
</dbReference>
<organism evidence="2 3">
    <name type="scientific">Coemansia thaxteri</name>
    <dbReference type="NCBI Taxonomy" id="2663907"/>
    <lineage>
        <taxon>Eukaryota</taxon>
        <taxon>Fungi</taxon>
        <taxon>Fungi incertae sedis</taxon>
        <taxon>Zoopagomycota</taxon>
        <taxon>Kickxellomycotina</taxon>
        <taxon>Kickxellomycetes</taxon>
        <taxon>Kickxellales</taxon>
        <taxon>Kickxellaceae</taxon>
        <taxon>Coemansia</taxon>
    </lineage>
</organism>
<dbReference type="GO" id="GO:0008081">
    <property type="term" value="F:phosphoric diester hydrolase activity"/>
    <property type="evidence" value="ECO:0007669"/>
    <property type="project" value="InterPro"/>
</dbReference>
<dbReference type="EMBL" id="JANBQF010000021">
    <property type="protein sequence ID" value="KAJ2007634.1"/>
    <property type="molecule type" value="Genomic_DNA"/>
</dbReference>
<feature type="signal peptide" evidence="1">
    <location>
        <begin position="1"/>
        <end position="19"/>
    </location>
</feature>
<dbReference type="PANTHER" id="PTHR13593">
    <property type="match status" value="1"/>
</dbReference>
<dbReference type="AlphaFoldDB" id="A0A9W8EJZ2"/>
<keyword evidence="3" id="KW-1185">Reference proteome</keyword>
<proteinExistence type="predicted"/>
<comment type="caution">
    <text evidence="2">The sequence shown here is derived from an EMBL/GenBank/DDBJ whole genome shotgun (WGS) entry which is preliminary data.</text>
</comment>
<dbReference type="PANTHER" id="PTHR13593:SF140">
    <property type="entry name" value="PLC-LIKE PHOSPHODIESTERASE"/>
    <property type="match status" value="1"/>
</dbReference>
<accession>A0A9W8EJZ2</accession>
<dbReference type="Proteomes" id="UP001150907">
    <property type="component" value="Unassembled WGS sequence"/>
</dbReference>